<sequence length="309" mass="34123">MAQGKRSFLGNEGYADVEDSYYVYDDGVAYHKQVTAGDLVVVRTKVEALGVATIEQIEVNPDATKLRRRCPHCKKTRFGRNGDGTTAYRCGSKDCGRTFDEPLERDEPVIGFEAHYEGTWRAIRGAITAAQLEGITTSEARQNAIRPLDTEGVKRLLAEAHVPSPPTPAKDKVRKPIAGGIAKSLVTVRKGQKEFRKSLLERYGLVCMVTGPNPEQALHAAHLRAFAKHQRHVPEEGALLRADIHQLFDLGMIAVDPATLTVVVDPRLRAYPSYRDLGGQALQVPADKVPCMEALRDHHQHATSRWATT</sequence>
<dbReference type="EC" id="3.1.-.-" evidence="2"/>
<dbReference type="GO" id="GO:0016787">
    <property type="term" value="F:hydrolase activity"/>
    <property type="evidence" value="ECO:0007669"/>
    <property type="project" value="UniProtKB-KW"/>
</dbReference>
<evidence type="ECO:0000313" key="3">
    <source>
        <dbReference type="Proteomes" id="UP001271792"/>
    </source>
</evidence>
<dbReference type="GO" id="GO:0004519">
    <property type="term" value="F:endonuclease activity"/>
    <property type="evidence" value="ECO:0007669"/>
    <property type="project" value="UniProtKB-KW"/>
</dbReference>
<accession>A0ABU4TJV4</accession>
<keyword evidence="2" id="KW-0378">Hydrolase</keyword>
<dbReference type="EMBL" id="JAXAVV010000002">
    <property type="protein sequence ID" value="MDX8048518.1"/>
    <property type="molecule type" value="Genomic_DNA"/>
</dbReference>
<name>A0ABU4TJV4_9PSEU</name>
<dbReference type="InterPro" id="IPR003615">
    <property type="entry name" value="HNH_nuc"/>
</dbReference>
<evidence type="ECO:0000259" key="1">
    <source>
        <dbReference type="Pfam" id="PF13391"/>
    </source>
</evidence>
<protein>
    <submittedName>
        <fullName evidence="2">HNH endonuclease signature motif containing protein</fullName>
        <ecNumber evidence="2">3.1.-.-</ecNumber>
    </submittedName>
</protein>
<reference evidence="2 3" key="1">
    <citation type="submission" date="2023-11" db="EMBL/GenBank/DDBJ databases">
        <title>Lentzea sokolovensis, sp. nov., Lentzea kristufkii, sp. nov., and Lentzea miocenensis, sp. nov., rare actinobacteria from Sokolov Coal Basin, Miocene lacustrine sediment, Czech Republic.</title>
        <authorList>
            <person name="Lara A."/>
            <person name="Kotroba L."/>
            <person name="Nouioui I."/>
            <person name="Neumann-Schaal M."/>
            <person name="Mast Y."/>
            <person name="Chronakova A."/>
        </authorList>
    </citation>
    <scope>NUCLEOTIDE SEQUENCE [LARGE SCALE GENOMIC DNA]</scope>
    <source>
        <strain evidence="2 3">BCCO 10_0798</strain>
    </source>
</reference>
<feature type="domain" description="HNH nuclease" evidence="1">
    <location>
        <begin position="207"/>
        <end position="256"/>
    </location>
</feature>
<keyword evidence="2" id="KW-0255">Endonuclease</keyword>
<gene>
    <name evidence="2" type="ORF">SK571_03920</name>
</gene>
<organism evidence="2 3">
    <name type="scientific">Lentzea kristufekii</name>
    <dbReference type="NCBI Taxonomy" id="3095430"/>
    <lineage>
        <taxon>Bacteria</taxon>
        <taxon>Bacillati</taxon>
        <taxon>Actinomycetota</taxon>
        <taxon>Actinomycetes</taxon>
        <taxon>Pseudonocardiales</taxon>
        <taxon>Pseudonocardiaceae</taxon>
        <taxon>Lentzea</taxon>
    </lineage>
</organism>
<dbReference type="RefSeq" id="WP_319982636.1">
    <property type="nucleotide sequence ID" value="NZ_JAXAVV010000002.1"/>
</dbReference>
<keyword evidence="3" id="KW-1185">Reference proteome</keyword>
<keyword evidence="2" id="KW-0540">Nuclease</keyword>
<dbReference type="Proteomes" id="UP001271792">
    <property type="component" value="Unassembled WGS sequence"/>
</dbReference>
<proteinExistence type="predicted"/>
<comment type="caution">
    <text evidence="2">The sequence shown here is derived from an EMBL/GenBank/DDBJ whole genome shotgun (WGS) entry which is preliminary data.</text>
</comment>
<dbReference type="Pfam" id="PF13391">
    <property type="entry name" value="HNH_2"/>
    <property type="match status" value="1"/>
</dbReference>
<evidence type="ECO:0000313" key="2">
    <source>
        <dbReference type="EMBL" id="MDX8048518.1"/>
    </source>
</evidence>